<accession>A0A4Y2NP44</accession>
<organism evidence="2 3">
    <name type="scientific">Araneus ventricosus</name>
    <name type="common">Orbweaver spider</name>
    <name type="synonym">Epeira ventricosa</name>
    <dbReference type="NCBI Taxonomy" id="182803"/>
    <lineage>
        <taxon>Eukaryota</taxon>
        <taxon>Metazoa</taxon>
        <taxon>Ecdysozoa</taxon>
        <taxon>Arthropoda</taxon>
        <taxon>Chelicerata</taxon>
        <taxon>Arachnida</taxon>
        <taxon>Araneae</taxon>
        <taxon>Araneomorphae</taxon>
        <taxon>Entelegynae</taxon>
        <taxon>Araneoidea</taxon>
        <taxon>Araneidae</taxon>
        <taxon>Araneus</taxon>
    </lineage>
</organism>
<evidence type="ECO:0000313" key="3">
    <source>
        <dbReference type="Proteomes" id="UP000499080"/>
    </source>
</evidence>
<keyword evidence="3" id="KW-1185">Reference proteome</keyword>
<comment type="caution">
    <text evidence="2">The sequence shown here is derived from an EMBL/GenBank/DDBJ whole genome shotgun (WGS) entry which is preliminary data.</text>
</comment>
<sequence>MAPRAVDGDFMLDDKVKFLKEKLNCLHDIFTIVSEKNSTYAQDKDEFPNYKADILMLYVEAVSTLVPENNFESEETSSMMDLFIELKNEFAALRKDIYSKVDSFSKLICPTDDTIQNEDPRPSLQREIMETELKSETST</sequence>
<protein>
    <submittedName>
        <fullName evidence="2">Uncharacterized protein</fullName>
    </submittedName>
</protein>
<evidence type="ECO:0000256" key="1">
    <source>
        <dbReference type="SAM" id="MobiDB-lite"/>
    </source>
</evidence>
<name>A0A4Y2NP44_ARAVE</name>
<proteinExistence type="predicted"/>
<feature type="region of interest" description="Disordered" evidence="1">
    <location>
        <begin position="115"/>
        <end position="139"/>
    </location>
</feature>
<evidence type="ECO:0000313" key="2">
    <source>
        <dbReference type="EMBL" id="GBN40702.1"/>
    </source>
</evidence>
<reference evidence="2 3" key="1">
    <citation type="journal article" date="2019" name="Sci. Rep.">
        <title>Orb-weaving spider Araneus ventricosus genome elucidates the spidroin gene catalogue.</title>
        <authorList>
            <person name="Kono N."/>
            <person name="Nakamura H."/>
            <person name="Ohtoshi R."/>
            <person name="Moran D.A.P."/>
            <person name="Shinohara A."/>
            <person name="Yoshida Y."/>
            <person name="Fujiwara M."/>
            <person name="Mori M."/>
            <person name="Tomita M."/>
            <person name="Arakawa K."/>
        </authorList>
    </citation>
    <scope>NUCLEOTIDE SEQUENCE [LARGE SCALE GENOMIC DNA]</scope>
</reference>
<dbReference type="OrthoDB" id="6469072at2759"/>
<feature type="compositionally biased region" description="Basic and acidic residues" evidence="1">
    <location>
        <begin position="127"/>
        <end position="139"/>
    </location>
</feature>
<dbReference type="EMBL" id="BGPR01009543">
    <property type="protein sequence ID" value="GBN40702.1"/>
    <property type="molecule type" value="Genomic_DNA"/>
</dbReference>
<dbReference type="AlphaFoldDB" id="A0A4Y2NP44"/>
<gene>
    <name evidence="2" type="ORF">AVEN_182433_1</name>
</gene>
<dbReference type="Proteomes" id="UP000499080">
    <property type="component" value="Unassembled WGS sequence"/>
</dbReference>